<feature type="region of interest" description="Disordered" evidence="4">
    <location>
        <begin position="1179"/>
        <end position="1208"/>
    </location>
</feature>
<evidence type="ECO:0000256" key="4">
    <source>
        <dbReference type="SAM" id="MobiDB-lite"/>
    </source>
</evidence>
<reference evidence="6" key="2">
    <citation type="submission" date="2025-09" db="UniProtKB">
        <authorList>
            <consortium name="Ensembl"/>
        </authorList>
    </citation>
    <scope>IDENTIFICATION</scope>
</reference>
<evidence type="ECO:0000256" key="3">
    <source>
        <dbReference type="ARBA" id="ARBA00023134"/>
    </source>
</evidence>
<dbReference type="PANTHER" id="PTHR10903">
    <property type="entry name" value="GTPASE, IMAP FAMILY MEMBER-RELATED"/>
    <property type="match status" value="1"/>
</dbReference>
<dbReference type="Ensembl" id="ENSSLUT00000005195.1">
    <property type="protein sequence ID" value="ENSSLUP00000005056.1"/>
    <property type="gene ID" value="ENSSLUG00000002260.1"/>
</dbReference>
<feature type="domain" description="AIG1-type G" evidence="5">
    <location>
        <begin position="9"/>
        <end position="197"/>
    </location>
</feature>
<proteinExistence type="inferred from homology"/>
<feature type="domain" description="AIG1-type G" evidence="5">
    <location>
        <begin position="419"/>
        <end position="613"/>
    </location>
</feature>
<feature type="region of interest" description="Disordered" evidence="4">
    <location>
        <begin position="865"/>
        <end position="1059"/>
    </location>
</feature>
<reference evidence="6" key="1">
    <citation type="submission" date="2025-08" db="UniProtKB">
        <authorList>
            <consortium name="Ensembl"/>
        </authorList>
    </citation>
    <scope>IDENTIFICATION</scope>
</reference>
<protein>
    <recommendedName>
        <fullName evidence="5">AIG1-type G domain-containing protein</fullName>
    </recommendedName>
</protein>
<dbReference type="InterPro" id="IPR027417">
    <property type="entry name" value="P-loop_NTPase"/>
</dbReference>
<comment type="similarity">
    <text evidence="1">Belongs to the TRAFAC class TrmE-Era-EngA-EngB-Septin-like GTPase superfamily. AIG1/Toc34/Toc159-like paraseptin GTPase family. IAN subfamily.</text>
</comment>
<dbReference type="PANTHER" id="PTHR10903:SF188">
    <property type="entry name" value="GTPASE IMAP FAMILY MEMBER 2-LIKE-RELATED"/>
    <property type="match status" value="1"/>
</dbReference>
<dbReference type="PROSITE" id="PS51720">
    <property type="entry name" value="G_AIG1"/>
    <property type="match status" value="3"/>
</dbReference>
<dbReference type="InterPro" id="IPR006703">
    <property type="entry name" value="G_AIG1"/>
</dbReference>
<dbReference type="FunFam" id="3.40.50.300:FF:000366">
    <property type="entry name" value="GTPase, IMAP family member 2"/>
    <property type="match status" value="1"/>
</dbReference>
<evidence type="ECO:0000259" key="5">
    <source>
        <dbReference type="PROSITE" id="PS51720"/>
    </source>
</evidence>
<evidence type="ECO:0000256" key="1">
    <source>
        <dbReference type="ARBA" id="ARBA00008535"/>
    </source>
</evidence>
<dbReference type="InterPro" id="IPR045058">
    <property type="entry name" value="GIMA/IAN/Toc"/>
</dbReference>
<keyword evidence="3" id="KW-0342">GTP-binding</keyword>
<keyword evidence="2" id="KW-0547">Nucleotide-binding</keyword>
<feature type="region of interest" description="Disordered" evidence="4">
    <location>
        <begin position="1094"/>
        <end position="1134"/>
    </location>
</feature>
<dbReference type="Proteomes" id="UP000694568">
    <property type="component" value="Unplaced"/>
</dbReference>
<keyword evidence="7" id="KW-1185">Reference proteome</keyword>
<dbReference type="Pfam" id="PF04548">
    <property type="entry name" value="AIG1"/>
    <property type="match status" value="4"/>
</dbReference>
<name>A0A8C9X226_SANLU</name>
<evidence type="ECO:0000256" key="2">
    <source>
        <dbReference type="ARBA" id="ARBA00022741"/>
    </source>
</evidence>
<dbReference type="SUPFAM" id="SSF52540">
    <property type="entry name" value="P-loop containing nucleoside triphosphate hydrolases"/>
    <property type="match status" value="3"/>
</dbReference>
<dbReference type="GO" id="GO:0005525">
    <property type="term" value="F:GTP binding"/>
    <property type="evidence" value="ECO:0007669"/>
    <property type="project" value="UniProtKB-KW"/>
</dbReference>
<evidence type="ECO:0000313" key="6">
    <source>
        <dbReference type="Ensembl" id="ENSSLUP00000005056.1"/>
    </source>
</evidence>
<evidence type="ECO:0000313" key="7">
    <source>
        <dbReference type="Proteomes" id="UP000694568"/>
    </source>
</evidence>
<sequence>MVEQIFISVSELRVVLLGNSWSERSSVGNFILGETVFNTEEEPDRCLRERGQLKEKMIAVINTPDLLLPDISEHKLTEHVENCVRLSDPGPHVFLLVLQPEDFTEKHKQRLQSILENLGDQPFDHSLVLISTPRQDSSAFMDKDELDQSLKDMITMCRYRYLKQKNLERPELLTRLGQIVKENNGEHVRCDVFKDAAPGSDQESLKQAEDVSFYLDPTNAAEVKAPSAYTQSHQSCDLRIVMFGKKEDKKKTLCKVIIGTKELKYRKINPNTQCEVTNGMWRGNPLRVVKTPDMFSMSKEAIREEMKSCVTLSLPGPNVLLLLVKPSEFTEENRRTLELILSLFGQDAFQYLMVINTHKENKCNTVNQLLQDCLGRQYNMVENNRMLLMEKIESIVHENKGTFLTFTEETIRPTSGHIRPALNLVLCGRRGAGKTSAAKAILGQTELHSVSNSSECVKHQGEVCGRRVSLVELPALYGEGQEAVMEESFRCISLCDPEGVHAFILVLPVGPLTDEDKGELQTIQNTFSSRVNDFTMILFTVESDPKTPAVVKFINKDNGIQDLCQSCGGRYVVLNIKNQQQIPELLDKIEKMRLRPYKDQPCCYTTKTFAFGQIEKISTLQAELINLRTKSIISCDDEKQSPECLRIVLIGKTGNGKSSTGNTILGRDEFEAESSQTSVTKCCQKEQTEVNGRPVVVVDTPGLFDNTLSHEEVNEEMVKCISLLAPGPHVFLLVLQIGRLTPEEKETLKLIKKIFGENSEKFTIILFTRGDSLKREKRPINEYIEKKCDDSFKKLITDCGGRYHVFNNYEEQNRTQVSELITKIDTMVKENGGSCYSNEMLQEAEAAIQKEVEKILKEKEEEMQREREELGRKHKKEMEAVKRKMEEQRSEIEHESKLREKQLQEKEENINKEREERKKDKEIREEEDRKRKQQDETQRREWEQKVEALEQKIRSESESKETIDRKLEESREEMRKEREKWEKKQKEWWDKREQEDEQRQHKEQTKLKKLQEDYDHERANYEKKRIEEDQIRQEQEEKNLKELKENHKTELEGMKKKYDEEARKKAEEFNEFRESKERDFAAQIERHMKEVMDLKRQQDKAMQEKQEEYDRLNDLSTHKEKSLKQDMEEVQNKHKQEMTDLVLILLTQKKENRDKIRTMQKTHQKEVNTIRKELSAQNRIKEKEQIDEEKKRHSQEMKDLDKELSTQNKEDCRIRKQTLSIQHQQKINELRVELLSQQKQNQKEELAKLEKQHEQKLYEFKQKLLEENKRNEREQMDELLKNQKQEIEELKKKGMTEDGDLDELQKKHEKEMNELKEKMLSPETQQWCWIA</sequence>
<dbReference type="GeneTree" id="ENSGT00940000164100"/>
<dbReference type="CDD" id="cd01852">
    <property type="entry name" value="AIG1"/>
    <property type="match status" value="1"/>
</dbReference>
<accession>A0A8C9X226</accession>
<dbReference type="Gene3D" id="3.40.50.300">
    <property type="entry name" value="P-loop containing nucleotide triphosphate hydrolases"/>
    <property type="match status" value="4"/>
</dbReference>
<feature type="domain" description="AIG1-type G" evidence="5">
    <location>
        <begin position="642"/>
        <end position="845"/>
    </location>
</feature>
<organism evidence="6 7">
    <name type="scientific">Sander lucioperca</name>
    <name type="common">Pike-perch</name>
    <name type="synonym">Perca lucioperca</name>
    <dbReference type="NCBI Taxonomy" id="283035"/>
    <lineage>
        <taxon>Eukaryota</taxon>
        <taxon>Metazoa</taxon>
        <taxon>Chordata</taxon>
        <taxon>Craniata</taxon>
        <taxon>Vertebrata</taxon>
        <taxon>Euteleostomi</taxon>
        <taxon>Actinopterygii</taxon>
        <taxon>Neopterygii</taxon>
        <taxon>Teleostei</taxon>
        <taxon>Neoteleostei</taxon>
        <taxon>Acanthomorphata</taxon>
        <taxon>Eupercaria</taxon>
        <taxon>Perciformes</taxon>
        <taxon>Percoidei</taxon>
        <taxon>Percidae</taxon>
        <taxon>Luciopercinae</taxon>
        <taxon>Sander</taxon>
    </lineage>
</organism>